<dbReference type="OMA" id="YHTRVAT"/>
<dbReference type="Proteomes" id="UP000002640">
    <property type="component" value="Unassembled WGS sequence"/>
</dbReference>
<dbReference type="InParanoid" id="G4Z1H7"/>
<dbReference type="AlphaFoldDB" id="G4Z1H7"/>
<dbReference type="RefSeq" id="XP_009521176.1">
    <property type="nucleotide sequence ID" value="XM_009522881.1"/>
</dbReference>
<protein>
    <submittedName>
        <fullName evidence="1">Uncharacterized protein</fullName>
    </submittedName>
</protein>
<sequence>MPVTSTNVANILAALTNHLQQQNTTFTQELAEQLQQQRDAHMQREVRIEGISMPTFSGLPEEYVDEFVFRAKLFMRGKNIDYHLAANQHRVVAMLAANVRAGAASW</sequence>
<organism evidence="1 2">
    <name type="scientific">Phytophthora sojae (strain P6497)</name>
    <name type="common">Soybean stem and root rot agent</name>
    <name type="synonym">Phytophthora megasperma f. sp. glycines</name>
    <dbReference type="NCBI Taxonomy" id="1094619"/>
    <lineage>
        <taxon>Eukaryota</taxon>
        <taxon>Sar</taxon>
        <taxon>Stramenopiles</taxon>
        <taxon>Oomycota</taxon>
        <taxon>Peronosporomycetes</taxon>
        <taxon>Peronosporales</taxon>
        <taxon>Peronosporaceae</taxon>
        <taxon>Phytophthora</taxon>
    </lineage>
</organism>
<dbReference type="KEGG" id="psoj:PHYSODRAFT_480453"/>
<name>G4Z1H7_PHYSP</name>
<gene>
    <name evidence="1" type="ORF">PHYSODRAFT_480453</name>
</gene>
<reference evidence="1 2" key="1">
    <citation type="journal article" date="2006" name="Science">
        <title>Phytophthora genome sequences uncover evolutionary origins and mechanisms of pathogenesis.</title>
        <authorList>
            <person name="Tyler B.M."/>
            <person name="Tripathy S."/>
            <person name="Zhang X."/>
            <person name="Dehal P."/>
            <person name="Jiang R.H."/>
            <person name="Aerts A."/>
            <person name="Arredondo F.D."/>
            <person name="Baxter L."/>
            <person name="Bensasson D."/>
            <person name="Beynon J.L."/>
            <person name="Chapman J."/>
            <person name="Damasceno C.M."/>
            <person name="Dorrance A.E."/>
            <person name="Dou D."/>
            <person name="Dickerman A.W."/>
            <person name="Dubchak I.L."/>
            <person name="Garbelotto M."/>
            <person name="Gijzen M."/>
            <person name="Gordon S.G."/>
            <person name="Govers F."/>
            <person name="Grunwald N.J."/>
            <person name="Huang W."/>
            <person name="Ivors K.L."/>
            <person name="Jones R.W."/>
            <person name="Kamoun S."/>
            <person name="Krampis K."/>
            <person name="Lamour K.H."/>
            <person name="Lee M.K."/>
            <person name="McDonald W.H."/>
            <person name="Medina M."/>
            <person name="Meijer H.J."/>
            <person name="Nordberg E.K."/>
            <person name="Maclean D.J."/>
            <person name="Ospina-Giraldo M.D."/>
            <person name="Morris P.F."/>
            <person name="Phuntumart V."/>
            <person name="Putnam N.H."/>
            <person name="Rash S."/>
            <person name="Rose J.K."/>
            <person name="Sakihama Y."/>
            <person name="Salamov A.A."/>
            <person name="Savidor A."/>
            <person name="Scheuring C.F."/>
            <person name="Smith B.M."/>
            <person name="Sobral B.W."/>
            <person name="Terry A."/>
            <person name="Torto-Alalibo T.A."/>
            <person name="Win J."/>
            <person name="Xu Z."/>
            <person name="Zhang H."/>
            <person name="Grigoriev I.V."/>
            <person name="Rokhsar D.S."/>
            <person name="Boore J.L."/>
        </authorList>
    </citation>
    <scope>NUCLEOTIDE SEQUENCE [LARGE SCALE GENOMIC DNA]</scope>
    <source>
        <strain evidence="1 2">P6497</strain>
    </source>
</reference>
<evidence type="ECO:0000313" key="2">
    <source>
        <dbReference type="Proteomes" id="UP000002640"/>
    </source>
</evidence>
<dbReference type="GeneID" id="20655262"/>
<accession>G4Z1H7</accession>
<proteinExistence type="predicted"/>
<keyword evidence="2" id="KW-1185">Reference proteome</keyword>
<evidence type="ECO:0000313" key="1">
    <source>
        <dbReference type="EMBL" id="EGZ25888.1"/>
    </source>
</evidence>
<dbReference type="EMBL" id="JH159152">
    <property type="protein sequence ID" value="EGZ25888.1"/>
    <property type="molecule type" value="Genomic_DNA"/>
</dbReference>